<evidence type="ECO:0000313" key="2">
    <source>
        <dbReference type="EMBL" id="RYV51421.1"/>
    </source>
</evidence>
<accession>A0A4Q5N5N4</accession>
<dbReference type="AlphaFoldDB" id="A0A4Q5N5N4"/>
<gene>
    <name evidence="2" type="ORF">EUA98_08285</name>
</gene>
<protein>
    <submittedName>
        <fullName evidence="2">Circadian clock protein KaiB</fullName>
    </submittedName>
</protein>
<dbReference type="PANTHER" id="PTHR41709:SF2">
    <property type="entry name" value="CIRCADIAN CLOCK PROTEIN KAIB2"/>
    <property type="match status" value="1"/>
</dbReference>
<dbReference type="GO" id="GO:0048511">
    <property type="term" value="P:rhythmic process"/>
    <property type="evidence" value="ECO:0007669"/>
    <property type="project" value="InterPro"/>
</dbReference>
<proteinExistence type="predicted"/>
<organism evidence="2 3">
    <name type="scientific">Pengzhenrongella frigida</name>
    <dbReference type="NCBI Taxonomy" id="1259133"/>
    <lineage>
        <taxon>Bacteria</taxon>
        <taxon>Bacillati</taxon>
        <taxon>Actinomycetota</taxon>
        <taxon>Actinomycetes</taxon>
        <taxon>Micrococcales</taxon>
        <taxon>Pengzhenrongella</taxon>
    </lineage>
</organism>
<feature type="domain" description="KaiB" evidence="1">
    <location>
        <begin position="25"/>
        <end position="106"/>
    </location>
</feature>
<sequence length="120" mass="13443">MTTRKKDPSGAAGENGDPEEVFELRLYVAGQSPRSVRAIENLRQVCETYLPGRFTIELIDLLEHPRLARGDEIIAVPTLVRRLPQPIRKIIGDLSDTEQVLVGLQLRPDGRDRKDGRDAS</sequence>
<dbReference type="PANTHER" id="PTHR41709">
    <property type="entry name" value="KAIB-LIKE PROTEIN 1"/>
    <property type="match status" value="1"/>
</dbReference>
<name>A0A4Q5N5N4_9MICO</name>
<dbReference type="EMBL" id="SDWW01000016">
    <property type="protein sequence ID" value="RYV51421.1"/>
    <property type="molecule type" value="Genomic_DNA"/>
</dbReference>
<dbReference type="OrthoDB" id="5458519at2"/>
<keyword evidence="3" id="KW-1185">Reference proteome</keyword>
<reference evidence="2 3" key="1">
    <citation type="submission" date="2019-01" db="EMBL/GenBank/DDBJ databases">
        <title>Novel species of Cellulomonas.</title>
        <authorList>
            <person name="Liu Q."/>
            <person name="Xin Y.-H."/>
        </authorList>
    </citation>
    <scope>NUCLEOTIDE SEQUENCE [LARGE SCALE GENOMIC DNA]</scope>
    <source>
        <strain evidence="2 3">HLT2-17</strain>
    </source>
</reference>
<evidence type="ECO:0000313" key="3">
    <source>
        <dbReference type="Proteomes" id="UP000293764"/>
    </source>
</evidence>
<dbReference type="InterPro" id="IPR011649">
    <property type="entry name" value="KaiB_domain"/>
</dbReference>
<dbReference type="Pfam" id="PF07689">
    <property type="entry name" value="KaiB"/>
    <property type="match status" value="1"/>
</dbReference>
<dbReference type="CDD" id="cd02978">
    <property type="entry name" value="KaiB_like"/>
    <property type="match status" value="1"/>
</dbReference>
<dbReference type="SUPFAM" id="SSF52833">
    <property type="entry name" value="Thioredoxin-like"/>
    <property type="match status" value="1"/>
</dbReference>
<dbReference type="RefSeq" id="WP_130102207.1">
    <property type="nucleotide sequence ID" value="NZ_SDWW01000016.1"/>
</dbReference>
<dbReference type="InterPro" id="IPR039022">
    <property type="entry name" value="KaiB-like"/>
</dbReference>
<evidence type="ECO:0000259" key="1">
    <source>
        <dbReference type="SMART" id="SM01248"/>
    </source>
</evidence>
<comment type="caution">
    <text evidence="2">The sequence shown here is derived from an EMBL/GenBank/DDBJ whole genome shotgun (WGS) entry which is preliminary data.</text>
</comment>
<dbReference type="Proteomes" id="UP000293764">
    <property type="component" value="Unassembled WGS sequence"/>
</dbReference>
<dbReference type="Gene3D" id="3.40.30.10">
    <property type="entry name" value="Glutaredoxin"/>
    <property type="match status" value="1"/>
</dbReference>
<dbReference type="SMART" id="SM01248">
    <property type="entry name" value="KaiB"/>
    <property type="match status" value="1"/>
</dbReference>
<dbReference type="InterPro" id="IPR036249">
    <property type="entry name" value="Thioredoxin-like_sf"/>
</dbReference>